<dbReference type="PROSITE" id="PS51143">
    <property type="entry name" value="MT_A70"/>
    <property type="match status" value="1"/>
</dbReference>
<evidence type="ECO:0000259" key="6">
    <source>
        <dbReference type="PROSITE" id="PS50135"/>
    </source>
</evidence>
<dbReference type="PROSITE" id="PS50135">
    <property type="entry name" value="ZF_ZZ_2"/>
    <property type="match status" value="2"/>
</dbReference>
<dbReference type="Pfam" id="PF05063">
    <property type="entry name" value="MT-A70"/>
    <property type="match status" value="1"/>
</dbReference>
<dbReference type="SUPFAM" id="SSF57850">
    <property type="entry name" value="RING/U-box"/>
    <property type="match status" value="2"/>
</dbReference>
<dbReference type="SMART" id="SM00291">
    <property type="entry name" value="ZnF_ZZ"/>
    <property type="match status" value="2"/>
</dbReference>
<dbReference type="Pfam" id="PF00569">
    <property type="entry name" value="ZZ"/>
    <property type="match status" value="1"/>
</dbReference>
<dbReference type="InterPro" id="IPR000433">
    <property type="entry name" value="Znf_ZZ"/>
</dbReference>
<dbReference type="CDD" id="cd02249">
    <property type="entry name" value="ZZ"/>
    <property type="match status" value="1"/>
</dbReference>
<evidence type="ECO:0000256" key="5">
    <source>
        <dbReference type="PROSITE-ProRule" id="PRU00489"/>
    </source>
</evidence>
<dbReference type="InterPro" id="IPR029063">
    <property type="entry name" value="SAM-dependent_MTases_sf"/>
</dbReference>
<dbReference type="EMBL" id="HBIB01023266">
    <property type="protein sequence ID" value="CAE0253031.1"/>
    <property type="molecule type" value="Transcribed_RNA"/>
</dbReference>
<evidence type="ECO:0000313" key="9">
    <source>
        <dbReference type="EMBL" id="CAE0253039.1"/>
    </source>
</evidence>
<evidence type="ECO:0000313" key="10">
    <source>
        <dbReference type="EMBL" id="CAE0253044.1"/>
    </source>
</evidence>
<feature type="domain" description="ZZ-type" evidence="6">
    <location>
        <begin position="332"/>
        <end position="393"/>
    </location>
</feature>
<proteinExistence type="inferred from homology"/>
<dbReference type="InterPro" id="IPR043145">
    <property type="entry name" value="Znf_ZZ_sf"/>
</dbReference>
<dbReference type="InterPro" id="IPR007757">
    <property type="entry name" value="MT-A70-like"/>
</dbReference>
<dbReference type="PROSITE" id="PS01357">
    <property type="entry name" value="ZF_ZZ_1"/>
    <property type="match status" value="1"/>
</dbReference>
<dbReference type="EMBL" id="HBIB01023273">
    <property type="protein sequence ID" value="CAE0253038.1"/>
    <property type="molecule type" value="Transcribed_RNA"/>
</dbReference>
<evidence type="ECO:0000313" key="7">
    <source>
        <dbReference type="EMBL" id="CAE0253031.1"/>
    </source>
</evidence>
<evidence type="ECO:0000256" key="1">
    <source>
        <dbReference type="ARBA" id="ARBA00022723"/>
    </source>
</evidence>
<keyword evidence="2 4" id="KW-0863">Zinc-finger</keyword>
<dbReference type="EMBL" id="HBIB01023274">
    <property type="protein sequence ID" value="CAE0253039.1"/>
    <property type="molecule type" value="Transcribed_RNA"/>
</dbReference>
<sequence length="468" mass="53406">MRQVRCDIRYVSLVDLRDRWGGGFDVVLSDPPLRIRGGDEGPEQGSMLSNALYSHKYRTMSLVEHADLNLEVLSSRGFFFLWSLKSLEDYARRCLRKYGYQYLRTLSWVKMLPKSGKVHNGHGYYFQHAHEILLVGCKGDVNEQVVSFLTKVSSDAIFGAAHEASAKPSAVHEFIEEAFPSSRKLELFARSTRPGWYSLGDQLSLWAQCYSCDFCETEIEVTEVRWKKKVGETKDLCNSCFVRQKCSEEDYFQIENAEDAEDAVLHEYTSCDCCKVESIQGVRFSCSECPDFDLCEGCFDERDELHSIGVTKHPPSHAFRAVNEYHPPFPVHEGHRCAACRVSPITGVRIECVDCGKGKEGKVSLCEQCFFSSKFPLSHRPSHLVVIREEEKLKGRMKRICQRCRRDLFGDSDEFIMCGTCPFLAFCTQCYIDAKSEDTLFSFLPQCHSRSHVMMRRAPNGNLTQFSG</sequence>
<dbReference type="GO" id="GO:0008270">
    <property type="term" value="F:zinc ion binding"/>
    <property type="evidence" value="ECO:0007669"/>
    <property type="project" value="UniProtKB-KW"/>
</dbReference>
<name>A0A7S3DC48_9EUKA</name>
<evidence type="ECO:0000256" key="4">
    <source>
        <dbReference type="PROSITE-ProRule" id="PRU00228"/>
    </source>
</evidence>
<dbReference type="GO" id="GO:0008168">
    <property type="term" value="F:methyltransferase activity"/>
    <property type="evidence" value="ECO:0007669"/>
    <property type="project" value="TreeGrafter"/>
</dbReference>
<keyword evidence="1" id="KW-0479">Metal-binding</keyword>
<dbReference type="PANTHER" id="PTHR12829:SF2">
    <property type="entry name" value="N6-ADENOSINE-METHYLTRANSFERASE MT-A70-LIKE"/>
    <property type="match status" value="1"/>
</dbReference>
<feature type="domain" description="ZZ-type" evidence="6">
    <location>
        <begin position="266"/>
        <end position="327"/>
    </location>
</feature>
<evidence type="ECO:0000256" key="2">
    <source>
        <dbReference type="ARBA" id="ARBA00022771"/>
    </source>
</evidence>
<comment type="similarity">
    <text evidence="5">Belongs to the MT-A70-like family.</text>
</comment>
<evidence type="ECO:0000256" key="3">
    <source>
        <dbReference type="ARBA" id="ARBA00022833"/>
    </source>
</evidence>
<organism evidence="10">
    <name type="scientific">Palpitomonas bilix</name>
    <dbReference type="NCBI Taxonomy" id="652834"/>
    <lineage>
        <taxon>Eukaryota</taxon>
        <taxon>Eukaryota incertae sedis</taxon>
    </lineage>
</organism>
<dbReference type="GO" id="GO:0005634">
    <property type="term" value="C:nucleus"/>
    <property type="evidence" value="ECO:0007669"/>
    <property type="project" value="TreeGrafter"/>
</dbReference>
<dbReference type="EMBL" id="HBIB01023280">
    <property type="protein sequence ID" value="CAE0253044.1"/>
    <property type="molecule type" value="Transcribed_RNA"/>
</dbReference>
<accession>A0A7S3DC48</accession>
<evidence type="ECO:0000313" key="8">
    <source>
        <dbReference type="EMBL" id="CAE0253038.1"/>
    </source>
</evidence>
<gene>
    <name evidence="7" type="ORF">PBIL07802_LOCUS15263</name>
    <name evidence="8" type="ORF">PBIL07802_LOCUS15270</name>
    <name evidence="9" type="ORF">PBIL07802_LOCUS15271</name>
    <name evidence="10" type="ORF">PBIL07802_LOCUS15276</name>
</gene>
<dbReference type="PANTHER" id="PTHR12829">
    <property type="entry name" value="N6-ADENOSINE-METHYLTRANSFERASE"/>
    <property type="match status" value="1"/>
</dbReference>
<dbReference type="AlphaFoldDB" id="A0A7S3DC48"/>
<dbReference type="Gene3D" id="3.30.60.90">
    <property type="match status" value="2"/>
</dbReference>
<dbReference type="SUPFAM" id="SSF53335">
    <property type="entry name" value="S-adenosyl-L-methionine-dependent methyltransferases"/>
    <property type="match status" value="1"/>
</dbReference>
<reference evidence="10" key="1">
    <citation type="submission" date="2021-01" db="EMBL/GenBank/DDBJ databases">
        <authorList>
            <person name="Corre E."/>
            <person name="Pelletier E."/>
            <person name="Niang G."/>
            <person name="Scheremetjew M."/>
            <person name="Finn R."/>
            <person name="Kale V."/>
            <person name="Holt S."/>
            <person name="Cochrane G."/>
            <person name="Meng A."/>
            <person name="Brown T."/>
            <person name="Cohen L."/>
        </authorList>
    </citation>
    <scope>NUCLEOTIDE SEQUENCE</scope>
    <source>
        <strain evidence="10">NIES-2562</strain>
    </source>
</reference>
<dbReference type="GO" id="GO:0036396">
    <property type="term" value="C:RNA N6-methyladenosine methyltransferase complex"/>
    <property type="evidence" value="ECO:0007669"/>
    <property type="project" value="TreeGrafter"/>
</dbReference>
<keyword evidence="3" id="KW-0862">Zinc</keyword>
<protein>
    <recommendedName>
        <fullName evidence="6">ZZ-type domain-containing protein</fullName>
    </recommendedName>
</protein>